<comment type="caution">
    <text evidence="6">The sequence shown here is derived from an EMBL/GenBank/DDBJ whole genome shotgun (WGS) entry which is preliminary data.</text>
</comment>
<keyword evidence="4 5" id="KW-0472">Membrane</keyword>
<sequence length="227" mass="23517">MAELLSETALFPLALTLGAFQIGLFIQKKGKHPVFNPILIAIALIIPVLLLLRYPVEQYQAGTAGLSWLLTPATVCLALPLYEQGKVLKKNLPAIFAGVTAGTVTSILVVLGLCRLLKLSAVSEVSLLPKSITTAMGIVLSQQNGGLEALTTAAIIITGIFGAVAGTGLCRLLHLNDPVSQGVAFGTASHVVGISRATELNPLTGAVSSLSLTVAGILTALIFPLFL</sequence>
<comment type="subcellular location">
    <subcellularLocation>
        <location evidence="1">Membrane</location>
        <topology evidence="1">Multi-pass membrane protein</topology>
    </subcellularLocation>
</comment>
<evidence type="ECO:0000256" key="1">
    <source>
        <dbReference type="ARBA" id="ARBA00004141"/>
    </source>
</evidence>
<dbReference type="InterPro" id="IPR007300">
    <property type="entry name" value="CidB/LrgB"/>
</dbReference>
<feature type="transmembrane region" description="Helical" evidence="5">
    <location>
        <begin position="38"/>
        <end position="56"/>
    </location>
</feature>
<proteinExistence type="predicted"/>
<keyword evidence="3 5" id="KW-1133">Transmembrane helix</keyword>
<evidence type="ECO:0000256" key="5">
    <source>
        <dbReference type="SAM" id="Phobius"/>
    </source>
</evidence>
<evidence type="ECO:0000256" key="4">
    <source>
        <dbReference type="ARBA" id="ARBA00023136"/>
    </source>
</evidence>
<dbReference type="AlphaFoldDB" id="A0A9D0Z119"/>
<dbReference type="Pfam" id="PF04172">
    <property type="entry name" value="LrgB"/>
    <property type="match status" value="1"/>
</dbReference>
<feature type="transmembrane region" description="Helical" evidence="5">
    <location>
        <begin position="6"/>
        <end position="26"/>
    </location>
</feature>
<dbReference type="EMBL" id="DVFK01000021">
    <property type="protein sequence ID" value="HIQ67184.1"/>
    <property type="molecule type" value="Genomic_DNA"/>
</dbReference>
<dbReference type="Proteomes" id="UP000886796">
    <property type="component" value="Unassembled WGS sequence"/>
</dbReference>
<dbReference type="PANTHER" id="PTHR30249:SF0">
    <property type="entry name" value="PLASTIDAL GLYCOLATE_GLYCERATE TRANSLOCATOR 1, CHLOROPLASTIC"/>
    <property type="match status" value="1"/>
</dbReference>
<evidence type="ECO:0000256" key="3">
    <source>
        <dbReference type="ARBA" id="ARBA00022989"/>
    </source>
</evidence>
<protein>
    <submittedName>
        <fullName evidence="6">LrgB family protein</fullName>
    </submittedName>
</protein>
<feature type="transmembrane region" description="Helical" evidence="5">
    <location>
        <begin position="94"/>
        <end position="113"/>
    </location>
</feature>
<dbReference type="GO" id="GO:0016020">
    <property type="term" value="C:membrane"/>
    <property type="evidence" value="ECO:0007669"/>
    <property type="project" value="UniProtKB-SubCell"/>
</dbReference>
<accession>A0A9D0Z119</accession>
<feature type="transmembrane region" description="Helical" evidence="5">
    <location>
        <begin position="62"/>
        <end position="82"/>
    </location>
</feature>
<dbReference type="PANTHER" id="PTHR30249">
    <property type="entry name" value="PUTATIVE SEROTONIN TRANSPORTER"/>
    <property type="match status" value="1"/>
</dbReference>
<name>A0A9D0Z119_9FIRM</name>
<reference evidence="6" key="1">
    <citation type="submission" date="2020-10" db="EMBL/GenBank/DDBJ databases">
        <authorList>
            <person name="Gilroy R."/>
        </authorList>
    </citation>
    <scope>NUCLEOTIDE SEQUENCE</scope>
    <source>
        <strain evidence="6">13361</strain>
    </source>
</reference>
<gene>
    <name evidence="6" type="ORF">IAB74_01570</name>
</gene>
<feature type="transmembrane region" description="Helical" evidence="5">
    <location>
        <begin position="203"/>
        <end position="226"/>
    </location>
</feature>
<feature type="transmembrane region" description="Helical" evidence="5">
    <location>
        <begin position="149"/>
        <end position="170"/>
    </location>
</feature>
<evidence type="ECO:0000313" key="7">
    <source>
        <dbReference type="Proteomes" id="UP000886796"/>
    </source>
</evidence>
<evidence type="ECO:0000313" key="6">
    <source>
        <dbReference type="EMBL" id="HIQ67184.1"/>
    </source>
</evidence>
<organism evidence="6 7">
    <name type="scientific">Candidatus Faecousia excrementigallinarum</name>
    <dbReference type="NCBI Taxonomy" id="2840806"/>
    <lineage>
        <taxon>Bacteria</taxon>
        <taxon>Bacillati</taxon>
        <taxon>Bacillota</taxon>
        <taxon>Clostridia</taxon>
        <taxon>Eubacteriales</taxon>
        <taxon>Oscillospiraceae</taxon>
        <taxon>Faecousia</taxon>
    </lineage>
</organism>
<evidence type="ECO:0000256" key="2">
    <source>
        <dbReference type="ARBA" id="ARBA00022692"/>
    </source>
</evidence>
<reference evidence="6" key="2">
    <citation type="journal article" date="2021" name="PeerJ">
        <title>Extensive microbial diversity within the chicken gut microbiome revealed by metagenomics and culture.</title>
        <authorList>
            <person name="Gilroy R."/>
            <person name="Ravi A."/>
            <person name="Getino M."/>
            <person name="Pursley I."/>
            <person name="Horton D.L."/>
            <person name="Alikhan N.F."/>
            <person name="Baker D."/>
            <person name="Gharbi K."/>
            <person name="Hall N."/>
            <person name="Watson M."/>
            <person name="Adriaenssens E.M."/>
            <person name="Foster-Nyarko E."/>
            <person name="Jarju S."/>
            <person name="Secka A."/>
            <person name="Antonio M."/>
            <person name="Oren A."/>
            <person name="Chaudhuri R.R."/>
            <person name="La Ragione R."/>
            <person name="Hildebrand F."/>
            <person name="Pallen M.J."/>
        </authorList>
    </citation>
    <scope>NUCLEOTIDE SEQUENCE</scope>
    <source>
        <strain evidence="6">13361</strain>
    </source>
</reference>
<keyword evidence="2 5" id="KW-0812">Transmembrane</keyword>